<proteinExistence type="predicted"/>
<reference evidence="2" key="1">
    <citation type="submission" date="2020-11" db="EMBL/GenBank/DDBJ databases">
        <authorList>
            <person name="Tran Van P."/>
        </authorList>
    </citation>
    <scope>NUCLEOTIDE SEQUENCE</scope>
</reference>
<feature type="compositionally biased region" description="Low complexity" evidence="1">
    <location>
        <begin position="361"/>
        <end position="377"/>
    </location>
</feature>
<feature type="region of interest" description="Disordered" evidence="1">
    <location>
        <begin position="358"/>
        <end position="377"/>
    </location>
</feature>
<dbReference type="AlphaFoldDB" id="A0A7R8Z740"/>
<organism evidence="2">
    <name type="scientific">Timema douglasi</name>
    <name type="common">Walking stick</name>
    <dbReference type="NCBI Taxonomy" id="61478"/>
    <lineage>
        <taxon>Eukaryota</taxon>
        <taxon>Metazoa</taxon>
        <taxon>Ecdysozoa</taxon>
        <taxon>Arthropoda</taxon>
        <taxon>Hexapoda</taxon>
        <taxon>Insecta</taxon>
        <taxon>Pterygota</taxon>
        <taxon>Neoptera</taxon>
        <taxon>Polyneoptera</taxon>
        <taxon>Phasmatodea</taxon>
        <taxon>Timematodea</taxon>
        <taxon>Timematoidea</taxon>
        <taxon>Timematidae</taxon>
        <taxon>Timema</taxon>
    </lineage>
</organism>
<sequence length="377" mass="42162">MGTVESANLLRHYKVNGHKSDFAVNPLLPLAVFAFHVTVFDQTRCPENVSHAFFQMTSSRQARHWPGSIRHDCLVHPAANCSSVSEENSPHFHKQQLSNKRMDQVETPGKIIKKQPRPGVSVEALDDFTRDSVRQVIYKMYHKGQCKCLGTISKIWRDSTKFTCKRRSTNDGKRFIVCIKEDHKEMNGENVETWMKNQLLISCTVYKIRLTLPDEKTCDPSESFSWRAEHGDVVCGGCHSHEQILGSPGVNKMFARSLFAGIEPYAYEKFYVLEDQAALKKRLYVVKRGATSLQVPKTPEVGVILRNHGNLLELSVDLCLLRPTTLVLPGVRRGSASSGPRGTSQAILFLLDVMEGGGGNNSSRESSEKSVSSSKVL</sequence>
<feature type="region of interest" description="Disordered" evidence="1">
    <location>
        <begin position="85"/>
        <end position="104"/>
    </location>
</feature>
<gene>
    <name evidence="2" type="ORF">TDIB3V08_LOCUS4977</name>
</gene>
<name>A0A7R8Z740_TIMDO</name>
<accession>A0A7R8Z740</accession>
<dbReference type="EMBL" id="OA566322">
    <property type="protein sequence ID" value="CAD7198699.1"/>
    <property type="molecule type" value="Genomic_DNA"/>
</dbReference>
<protein>
    <submittedName>
        <fullName evidence="2">Uncharacterized protein</fullName>
    </submittedName>
</protein>
<evidence type="ECO:0000256" key="1">
    <source>
        <dbReference type="SAM" id="MobiDB-lite"/>
    </source>
</evidence>
<evidence type="ECO:0000313" key="2">
    <source>
        <dbReference type="EMBL" id="CAD7198699.1"/>
    </source>
</evidence>